<evidence type="ECO:0000256" key="8">
    <source>
        <dbReference type="ARBA" id="ARBA00023242"/>
    </source>
</evidence>
<protein>
    <recommendedName>
        <fullName evidence="12">SUN domain-containing protein</fullName>
    </recommendedName>
</protein>
<dbReference type="InterPro" id="IPR008979">
    <property type="entry name" value="Galactose-bd-like_sf"/>
</dbReference>
<dbReference type="GO" id="GO:0034975">
    <property type="term" value="P:protein folding in endoplasmic reticulum"/>
    <property type="evidence" value="ECO:0007669"/>
    <property type="project" value="TreeGrafter"/>
</dbReference>
<evidence type="ECO:0000256" key="10">
    <source>
        <dbReference type="SAM" id="Coils"/>
    </source>
</evidence>
<keyword evidence="6 10" id="KW-0175">Coiled coil</keyword>
<comment type="function">
    <text evidence="9">Encodes a member of the mid-SUN subfamily of SUN-domain proteins that is localized to both the nuclear envelope and the ER. It is involved in early seed development and nuclear morphology. [TAIR].</text>
</comment>
<evidence type="ECO:0000256" key="3">
    <source>
        <dbReference type="ARBA" id="ARBA00022692"/>
    </source>
</evidence>
<keyword evidence="8" id="KW-0539">Nucleus</keyword>
<comment type="subcellular location">
    <subcellularLocation>
        <location evidence="2">Endoplasmic reticulum membrane</location>
        <topology evidence="2">Multi-pass membrane protein</topology>
    </subcellularLocation>
    <subcellularLocation>
        <location evidence="1">Nucleus membrane</location>
        <topology evidence="1">Multi-pass membrane protein</topology>
    </subcellularLocation>
</comment>
<dbReference type="InterPro" id="IPR012919">
    <property type="entry name" value="SUN_dom"/>
</dbReference>
<feature type="transmembrane region" description="Helical" evidence="11">
    <location>
        <begin position="574"/>
        <end position="595"/>
    </location>
</feature>
<comment type="caution">
    <text evidence="13">The sequence shown here is derived from an EMBL/GenBank/DDBJ whole genome shotgun (WGS) entry which is preliminary data.</text>
</comment>
<dbReference type="PROSITE" id="PS51469">
    <property type="entry name" value="SUN"/>
    <property type="match status" value="1"/>
</dbReference>
<dbReference type="InterPro" id="IPR045120">
    <property type="entry name" value="Suco/Slp1-like"/>
</dbReference>
<evidence type="ECO:0000256" key="4">
    <source>
        <dbReference type="ARBA" id="ARBA00022824"/>
    </source>
</evidence>
<evidence type="ECO:0000256" key="2">
    <source>
        <dbReference type="ARBA" id="ARBA00004477"/>
    </source>
</evidence>
<feature type="domain" description="SUN" evidence="12">
    <location>
        <begin position="172"/>
        <end position="336"/>
    </location>
</feature>
<feature type="transmembrane region" description="Helical" evidence="11">
    <location>
        <begin position="533"/>
        <end position="553"/>
    </location>
</feature>
<dbReference type="GO" id="GO:0005789">
    <property type="term" value="C:endoplasmic reticulum membrane"/>
    <property type="evidence" value="ECO:0007669"/>
    <property type="project" value="UniProtKB-SubCell"/>
</dbReference>
<evidence type="ECO:0000256" key="7">
    <source>
        <dbReference type="ARBA" id="ARBA00023136"/>
    </source>
</evidence>
<keyword evidence="7 11" id="KW-0472">Membrane</keyword>
<name>A0AAW1XXQ2_RUBAR</name>
<dbReference type="GO" id="GO:0031965">
    <property type="term" value="C:nuclear membrane"/>
    <property type="evidence" value="ECO:0007669"/>
    <property type="project" value="UniProtKB-SubCell"/>
</dbReference>
<dbReference type="EMBL" id="JBEDUW010000002">
    <property type="protein sequence ID" value="KAK9941540.1"/>
    <property type="molecule type" value="Genomic_DNA"/>
</dbReference>
<gene>
    <name evidence="13" type="ORF">M0R45_007244</name>
</gene>
<dbReference type="PANTHER" id="PTHR12953">
    <property type="entry name" value="MEMBRANE PROTEIN CH1 RELATED"/>
    <property type="match status" value="1"/>
</dbReference>
<evidence type="ECO:0000313" key="14">
    <source>
        <dbReference type="Proteomes" id="UP001457282"/>
    </source>
</evidence>
<evidence type="ECO:0000256" key="11">
    <source>
        <dbReference type="SAM" id="Phobius"/>
    </source>
</evidence>
<sequence length="597" mass="66865">MQRSRRTLLHRRALAKTISGRSTLYKVSLSLIVVLWGLVFLISLWFSRGDGYRDGSTASPVGLSTWNETKLDRDKHCDSVDLQKQADLVYSSEGVCTNGFETGSLNGELLASEGNRRQASAEGNAIYESAVAEQPELEKSSLGVKHEIDAQKNGRLPRVVPLGLDEFKSKTFSSKSKSVIDQAGGIKHRVEPGGAEYNYASAAKGAKVLAFNKEAKGASNIISRDKDKYLRNPCSAEEKFVDIELSEETLVDTIKIGNLEHYSSNLKDFELLGSLVYPTDEWVKLGNFTAANIKLAQRFDLQEPKWVRYIKLKLLNHYGSEFYCTVSVIDLYGVDAVERMLEDLISVESSAFVSDGVTVDQKPVTSHPDSPDVDDFFNIVKEMEPQAAVENSNVNNEIIKSDVPDPIKEVLHQQGSRMPGDTVLKILMQKVRSLDFSLSLLERYLEESNSRYGSIFKEFDTDMEEKDIDLQKIKENIRNLLESQEVIAKDVNNLISWQSLVSVQLDNLVRDNTILRSEVEKVREKQVSVDNKGVVIFLICIIFSLLALVRLFIDIAVSVYTAFGVHTTDKSRKFCSMSSSWIFLLVSCILVLLILSL</sequence>
<feature type="transmembrane region" description="Helical" evidence="11">
    <location>
        <begin position="24"/>
        <end position="46"/>
    </location>
</feature>
<feature type="coiled-coil region" evidence="10">
    <location>
        <begin position="463"/>
        <end position="525"/>
    </location>
</feature>
<dbReference type="PANTHER" id="PTHR12953:SF0">
    <property type="entry name" value="SUN DOMAIN-CONTAINING OSSIFICATION FACTOR"/>
    <property type="match status" value="1"/>
</dbReference>
<accession>A0AAW1XXQ2</accession>
<keyword evidence="14" id="KW-1185">Reference proteome</keyword>
<organism evidence="13 14">
    <name type="scientific">Rubus argutus</name>
    <name type="common">Southern blackberry</name>
    <dbReference type="NCBI Taxonomy" id="59490"/>
    <lineage>
        <taxon>Eukaryota</taxon>
        <taxon>Viridiplantae</taxon>
        <taxon>Streptophyta</taxon>
        <taxon>Embryophyta</taxon>
        <taxon>Tracheophyta</taxon>
        <taxon>Spermatophyta</taxon>
        <taxon>Magnoliopsida</taxon>
        <taxon>eudicotyledons</taxon>
        <taxon>Gunneridae</taxon>
        <taxon>Pentapetalae</taxon>
        <taxon>rosids</taxon>
        <taxon>fabids</taxon>
        <taxon>Rosales</taxon>
        <taxon>Rosaceae</taxon>
        <taxon>Rosoideae</taxon>
        <taxon>Rosoideae incertae sedis</taxon>
        <taxon>Rubus</taxon>
    </lineage>
</organism>
<dbReference type="SUPFAM" id="SSF49785">
    <property type="entry name" value="Galactose-binding domain-like"/>
    <property type="match status" value="1"/>
</dbReference>
<evidence type="ECO:0000256" key="1">
    <source>
        <dbReference type="ARBA" id="ARBA00004232"/>
    </source>
</evidence>
<keyword evidence="3 11" id="KW-0812">Transmembrane</keyword>
<dbReference type="AlphaFoldDB" id="A0AAW1XXQ2"/>
<dbReference type="FunFam" id="2.60.120.260:FF:000062">
    <property type="entry name" value="Galactose-binding protein isoform 3"/>
    <property type="match status" value="1"/>
</dbReference>
<keyword evidence="5 11" id="KW-1133">Transmembrane helix</keyword>
<dbReference type="Gene3D" id="2.60.120.260">
    <property type="entry name" value="Galactose-binding domain-like"/>
    <property type="match status" value="1"/>
</dbReference>
<evidence type="ECO:0000256" key="6">
    <source>
        <dbReference type="ARBA" id="ARBA00023054"/>
    </source>
</evidence>
<evidence type="ECO:0000313" key="13">
    <source>
        <dbReference type="EMBL" id="KAK9941540.1"/>
    </source>
</evidence>
<dbReference type="Pfam" id="PF07738">
    <property type="entry name" value="Sad1_UNC"/>
    <property type="match status" value="1"/>
</dbReference>
<dbReference type="Proteomes" id="UP001457282">
    <property type="component" value="Unassembled WGS sequence"/>
</dbReference>
<proteinExistence type="predicted"/>
<reference evidence="13 14" key="1">
    <citation type="journal article" date="2023" name="G3 (Bethesda)">
        <title>A chromosome-length genome assembly and annotation of blackberry (Rubus argutus, cv. 'Hillquist').</title>
        <authorList>
            <person name="Bruna T."/>
            <person name="Aryal R."/>
            <person name="Dudchenko O."/>
            <person name="Sargent D.J."/>
            <person name="Mead D."/>
            <person name="Buti M."/>
            <person name="Cavallini A."/>
            <person name="Hytonen T."/>
            <person name="Andres J."/>
            <person name="Pham M."/>
            <person name="Weisz D."/>
            <person name="Mascagni F."/>
            <person name="Usai G."/>
            <person name="Natali L."/>
            <person name="Bassil N."/>
            <person name="Fernandez G.E."/>
            <person name="Lomsadze A."/>
            <person name="Armour M."/>
            <person name="Olukolu B."/>
            <person name="Poorten T."/>
            <person name="Britton C."/>
            <person name="Davik J."/>
            <person name="Ashrafi H."/>
            <person name="Aiden E.L."/>
            <person name="Borodovsky M."/>
            <person name="Worthington M."/>
        </authorList>
    </citation>
    <scope>NUCLEOTIDE SEQUENCE [LARGE SCALE GENOMIC DNA]</scope>
    <source>
        <strain evidence="13">PI 553951</strain>
    </source>
</reference>
<evidence type="ECO:0000256" key="9">
    <source>
        <dbReference type="ARBA" id="ARBA00054046"/>
    </source>
</evidence>
<evidence type="ECO:0000256" key="5">
    <source>
        <dbReference type="ARBA" id="ARBA00022989"/>
    </source>
</evidence>
<evidence type="ECO:0000259" key="12">
    <source>
        <dbReference type="PROSITE" id="PS51469"/>
    </source>
</evidence>
<keyword evidence="4" id="KW-0256">Endoplasmic reticulum</keyword>